<gene>
    <name evidence="1" type="ORF">BU26DRAFT_13679</name>
</gene>
<reference evidence="1" key="1">
    <citation type="journal article" date="2020" name="Stud. Mycol.">
        <title>101 Dothideomycetes genomes: a test case for predicting lifestyles and emergence of pathogens.</title>
        <authorList>
            <person name="Haridas S."/>
            <person name="Albert R."/>
            <person name="Binder M."/>
            <person name="Bloem J."/>
            <person name="Labutti K."/>
            <person name="Salamov A."/>
            <person name="Andreopoulos B."/>
            <person name="Baker S."/>
            <person name="Barry K."/>
            <person name="Bills G."/>
            <person name="Bluhm B."/>
            <person name="Cannon C."/>
            <person name="Castanera R."/>
            <person name="Culley D."/>
            <person name="Daum C."/>
            <person name="Ezra D."/>
            <person name="Gonzalez J."/>
            <person name="Henrissat B."/>
            <person name="Kuo A."/>
            <person name="Liang C."/>
            <person name="Lipzen A."/>
            <person name="Lutzoni F."/>
            <person name="Magnuson J."/>
            <person name="Mondo S."/>
            <person name="Nolan M."/>
            <person name="Ohm R."/>
            <person name="Pangilinan J."/>
            <person name="Park H.-J."/>
            <person name="Ramirez L."/>
            <person name="Alfaro M."/>
            <person name="Sun H."/>
            <person name="Tritt A."/>
            <person name="Yoshinaga Y."/>
            <person name="Zwiers L.-H."/>
            <person name="Turgeon B."/>
            <person name="Goodwin S."/>
            <person name="Spatafora J."/>
            <person name="Crous P."/>
            <person name="Grigoriev I."/>
        </authorList>
    </citation>
    <scope>NUCLEOTIDE SEQUENCE</scope>
    <source>
        <strain evidence="1">CBS 122368</strain>
    </source>
</reference>
<dbReference type="EMBL" id="ML987189">
    <property type="protein sequence ID" value="KAF2256047.1"/>
    <property type="molecule type" value="Genomic_DNA"/>
</dbReference>
<dbReference type="RefSeq" id="XP_033691051.1">
    <property type="nucleotide sequence ID" value="XM_033819762.1"/>
</dbReference>
<name>A0A6A6J141_9PLEO</name>
<dbReference type="AlphaFoldDB" id="A0A6A6J141"/>
<sequence length="115" mass="12626">MSFLRHPFPTCCAAITSRLRCSASTMADEPEPEPEPETLASIRQRMQTIGTGLSPEILKDAIEQVNSINEKGGTFTSRDILRQSGGEWADPAQRMARPDSIRVISVYNYSASAPI</sequence>
<dbReference type="GeneID" id="54573092"/>
<accession>A0A6A6J141</accession>
<dbReference type="Proteomes" id="UP000800094">
    <property type="component" value="Unassembled WGS sequence"/>
</dbReference>
<proteinExistence type="predicted"/>
<keyword evidence="2" id="KW-1185">Reference proteome</keyword>
<evidence type="ECO:0000313" key="1">
    <source>
        <dbReference type="EMBL" id="KAF2256047.1"/>
    </source>
</evidence>
<evidence type="ECO:0000313" key="2">
    <source>
        <dbReference type="Proteomes" id="UP000800094"/>
    </source>
</evidence>
<organism evidence="1 2">
    <name type="scientific">Trematosphaeria pertusa</name>
    <dbReference type="NCBI Taxonomy" id="390896"/>
    <lineage>
        <taxon>Eukaryota</taxon>
        <taxon>Fungi</taxon>
        <taxon>Dikarya</taxon>
        <taxon>Ascomycota</taxon>
        <taxon>Pezizomycotina</taxon>
        <taxon>Dothideomycetes</taxon>
        <taxon>Pleosporomycetidae</taxon>
        <taxon>Pleosporales</taxon>
        <taxon>Massarineae</taxon>
        <taxon>Trematosphaeriaceae</taxon>
        <taxon>Trematosphaeria</taxon>
    </lineage>
</organism>
<protein>
    <submittedName>
        <fullName evidence="1">Uncharacterized protein</fullName>
    </submittedName>
</protein>